<dbReference type="PANTHER" id="PTHR43884:SF12">
    <property type="entry name" value="ISOVALERYL-COA DEHYDROGENASE, MITOCHONDRIAL-RELATED"/>
    <property type="match status" value="1"/>
</dbReference>
<dbReference type="Proteomes" id="UP000240322">
    <property type="component" value="Unassembled WGS sequence"/>
</dbReference>
<keyword evidence="3 5" id="KW-0285">Flavoprotein</keyword>
<dbReference type="Pfam" id="PF02771">
    <property type="entry name" value="Acyl-CoA_dh_N"/>
    <property type="match status" value="1"/>
</dbReference>
<keyword evidence="4 5" id="KW-0274">FAD</keyword>
<dbReference type="Pfam" id="PF00441">
    <property type="entry name" value="Acyl-CoA_dh_1"/>
    <property type="match status" value="1"/>
</dbReference>
<evidence type="ECO:0000256" key="4">
    <source>
        <dbReference type="ARBA" id="ARBA00022827"/>
    </source>
</evidence>
<evidence type="ECO:0000259" key="6">
    <source>
        <dbReference type="Pfam" id="PF00441"/>
    </source>
</evidence>
<feature type="domain" description="Acyl-CoA dehydrogenase/oxidase C-terminal" evidence="6">
    <location>
        <begin position="241"/>
        <end position="367"/>
    </location>
</feature>
<protein>
    <recommendedName>
        <fullName evidence="11">Acyl-CoA dehydrogenase</fullName>
    </recommendedName>
</protein>
<reference evidence="9 10" key="1">
    <citation type="submission" date="2017-04" db="EMBL/GenBank/DDBJ databases">
        <title>Novel microbial lineages endemic to geothermal iron-oxide mats fill important gaps in the evolutionary history of Archaea.</title>
        <authorList>
            <person name="Jay Z.J."/>
            <person name="Beam J.P."/>
            <person name="Dlakic M."/>
            <person name="Rusch D.B."/>
            <person name="Kozubal M.A."/>
            <person name="Inskeep W.P."/>
        </authorList>
    </citation>
    <scope>NUCLEOTIDE SEQUENCE [LARGE SCALE GENOMIC DNA]</scope>
    <source>
        <strain evidence="9">OSP_D</strain>
    </source>
</reference>
<dbReference type="InterPro" id="IPR006091">
    <property type="entry name" value="Acyl-CoA_Oxase/DH_mid-dom"/>
</dbReference>
<dbReference type="AlphaFoldDB" id="A0A2R6AE56"/>
<evidence type="ECO:0000256" key="1">
    <source>
        <dbReference type="ARBA" id="ARBA00001974"/>
    </source>
</evidence>
<evidence type="ECO:0000259" key="8">
    <source>
        <dbReference type="Pfam" id="PF02771"/>
    </source>
</evidence>
<dbReference type="SUPFAM" id="SSF47203">
    <property type="entry name" value="Acyl-CoA dehydrogenase C-terminal domain-like"/>
    <property type="match status" value="1"/>
</dbReference>
<evidence type="ECO:0000313" key="10">
    <source>
        <dbReference type="Proteomes" id="UP000240322"/>
    </source>
</evidence>
<dbReference type="InterPro" id="IPR013786">
    <property type="entry name" value="AcylCoA_DH/ox_N"/>
</dbReference>
<dbReference type="InterPro" id="IPR009100">
    <property type="entry name" value="AcylCoA_DH/oxidase_NM_dom_sf"/>
</dbReference>
<comment type="caution">
    <text evidence="9">The sequence shown here is derived from an EMBL/GenBank/DDBJ whole genome shotgun (WGS) entry which is preliminary data.</text>
</comment>
<dbReference type="InterPro" id="IPR037069">
    <property type="entry name" value="AcylCoA_DH/ox_N_sf"/>
</dbReference>
<organism evidence="9 10">
    <name type="scientific">Candidatus Marsarchaeota G2 archaeon OSP_D</name>
    <dbReference type="NCBI Taxonomy" id="1978157"/>
    <lineage>
        <taxon>Archaea</taxon>
        <taxon>Candidatus Marsarchaeota</taxon>
        <taxon>Candidatus Marsarchaeota group 2</taxon>
    </lineage>
</organism>
<comment type="similarity">
    <text evidence="2 5">Belongs to the acyl-CoA dehydrogenase family.</text>
</comment>
<dbReference type="Gene3D" id="1.20.140.10">
    <property type="entry name" value="Butyryl-CoA Dehydrogenase, subunit A, domain 3"/>
    <property type="match status" value="1"/>
</dbReference>
<feature type="domain" description="Acyl-CoA oxidase/dehydrogenase middle" evidence="7">
    <location>
        <begin position="135"/>
        <end position="230"/>
    </location>
</feature>
<dbReference type="InterPro" id="IPR036250">
    <property type="entry name" value="AcylCo_DH-like_C"/>
</dbReference>
<dbReference type="GO" id="GO:0050660">
    <property type="term" value="F:flavin adenine dinucleotide binding"/>
    <property type="evidence" value="ECO:0007669"/>
    <property type="project" value="InterPro"/>
</dbReference>
<dbReference type="InterPro" id="IPR009075">
    <property type="entry name" value="AcylCo_DH/oxidase_C"/>
</dbReference>
<dbReference type="PIRSF" id="PIRSF016578">
    <property type="entry name" value="HsaA"/>
    <property type="match status" value="1"/>
</dbReference>
<dbReference type="SUPFAM" id="SSF56645">
    <property type="entry name" value="Acyl-CoA dehydrogenase NM domain-like"/>
    <property type="match status" value="1"/>
</dbReference>
<keyword evidence="5" id="KW-0560">Oxidoreductase</keyword>
<evidence type="ECO:0000256" key="3">
    <source>
        <dbReference type="ARBA" id="ARBA00022630"/>
    </source>
</evidence>
<gene>
    <name evidence="9" type="ORF">B9Q03_13030</name>
</gene>
<dbReference type="EMBL" id="NEXE01000282">
    <property type="protein sequence ID" value="PSN84666.1"/>
    <property type="molecule type" value="Genomic_DNA"/>
</dbReference>
<evidence type="ECO:0000313" key="9">
    <source>
        <dbReference type="EMBL" id="PSN84666.1"/>
    </source>
</evidence>
<comment type="cofactor">
    <cofactor evidence="1 5">
        <name>FAD</name>
        <dbReference type="ChEBI" id="CHEBI:57692"/>
    </cofactor>
</comment>
<dbReference type="InterPro" id="IPR046373">
    <property type="entry name" value="Acyl-CoA_Oxase/DH_mid-dom_sf"/>
</dbReference>
<sequence>MVVCRMINTNIFSDVYSPCMSVSEEALILKSLGELSKRFSERAGRVDREGLFPEDNLRELSDNGYLGAFIPRPYGFGLGASLYVEVVKELAKACASTAWLYVVHCAAAQSLYACGSDEQRERYLRKAASGKLMGLAATEVATGSGISGMETKAELRGDVYVLNGAKSFITAAHGAHIFLVVARMANSDAPFPKNLSAFIVERGAKGFSAGQRFEPMGMRGIGWGELVLRECEVPRENVISDGVRTINSGGHMGMLGASAISFGLAEAALEVCRRHVKERVVGGQALGHREGVKAMLSEMGSSVEAMRQVLRFGVDAFTRDSYPDLLKVKGFITETSLRVLDLALRVTGAHGYSRLLPLERYYRDARAPLLHFQTLETGRNVLGSILQT</sequence>
<evidence type="ECO:0008006" key="11">
    <source>
        <dbReference type="Google" id="ProtNLM"/>
    </source>
</evidence>
<feature type="domain" description="Acyl-CoA dehydrogenase/oxidase N-terminal" evidence="8">
    <location>
        <begin position="37"/>
        <end position="131"/>
    </location>
</feature>
<dbReference type="PANTHER" id="PTHR43884">
    <property type="entry name" value="ACYL-COA DEHYDROGENASE"/>
    <property type="match status" value="1"/>
</dbReference>
<evidence type="ECO:0000256" key="2">
    <source>
        <dbReference type="ARBA" id="ARBA00009347"/>
    </source>
</evidence>
<evidence type="ECO:0000256" key="5">
    <source>
        <dbReference type="RuleBase" id="RU362125"/>
    </source>
</evidence>
<accession>A0A2R6AE56</accession>
<name>A0A2R6AE56_9ARCH</name>
<evidence type="ECO:0000259" key="7">
    <source>
        <dbReference type="Pfam" id="PF02770"/>
    </source>
</evidence>
<dbReference type="Pfam" id="PF02770">
    <property type="entry name" value="Acyl-CoA_dh_M"/>
    <property type="match status" value="1"/>
</dbReference>
<dbReference type="Gene3D" id="1.10.540.10">
    <property type="entry name" value="Acyl-CoA dehydrogenase/oxidase, N-terminal domain"/>
    <property type="match status" value="1"/>
</dbReference>
<dbReference type="Gene3D" id="2.40.110.10">
    <property type="entry name" value="Butyryl-CoA Dehydrogenase, subunit A, domain 2"/>
    <property type="match status" value="1"/>
</dbReference>
<dbReference type="CDD" id="cd00567">
    <property type="entry name" value="ACAD"/>
    <property type="match status" value="1"/>
</dbReference>
<dbReference type="GO" id="GO:0003995">
    <property type="term" value="F:acyl-CoA dehydrogenase activity"/>
    <property type="evidence" value="ECO:0007669"/>
    <property type="project" value="TreeGrafter"/>
</dbReference>
<proteinExistence type="inferred from homology"/>